<dbReference type="PROSITE" id="PS51379">
    <property type="entry name" value="4FE4S_FER_2"/>
    <property type="match status" value="2"/>
</dbReference>
<dbReference type="SUPFAM" id="SSF52218">
    <property type="entry name" value="Flavoproteins"/>
    <property type="match status" value="1"/>
</dbReference>
<dbReference type="PANTHER" id="PTHR43122">
    <property type="entry name" value="FERREDOXIN SUBUNIT OF PYRUVATE:FLAVODOXIN OXIDOREDUCTASE-RELATED"/>
    <property type="match status" value="1"/>
</dbReference>
<evidence type="ECO:0000256" key="3">
    <source>
        <dbReference type="ARBA" id="ARBA00023014"/>
    </source>
</evidence>
<evidence type="ECO:0000313" key="6">
    <source>
        <dbReference type="EMBL" id="VYT21862.1"/>
    </source>
</evidence>
<dbReference type="GO" id="GO:0046872">
    <property type="term" value="F:metal ion binding"/>
    <property type="evidence" value="ECO:0007669"/>
    <property type="project" value="UniProtKB-KW"/>
</dbReference>
<feature type="region of interest" description="Disordered" evidence="4">
    <location>
        <begin position="156"/>
        <end position="178"/>
    </location>
</feature>
<dbReference type="PROSITE" id="PS00198">
    <property type="entry name" value="4FE4S_FER_1"/>
    <property type="match status" value="1"/>
</dbReference>
<keyword evidence="3" id="KW-0411">Iron-sulfur</keyword>
<accession>A0A6N2UYU0</accession>
<evidence type="ECO:0000256" key="4">
    <source>
        <dbReference type="SAM" id="MobiDB-lite"/>
    </source>
</evidence>
<dbReference type="InterPro" id="IPR029039">
    <property type="entry name" value="Flavoprotein-like_sf"/>
</dbReference>
<keyword evidence="2" id="KW-0408">Iron</keyword>
<name>A0A6N2UYU0_9FIRM</name>
<dbReference type="GO" id="GO:0051536">
    <property type="term" value="F:iron-sulfur cluster binding"/>
    <property type="evidence" value="ECO:0007669"/>
    <property type="project" value="UniProtKB-KW"/>
</dbReference>
<evidence type="ECO:0000259" key="5">
    <source>
        <dbReference type="PROSITE" id="PS51379"/>
    </source>
</evidence>
<sequence length="260" mass="27902">MTVQSIRIITFSPTHSSLNAAKAVASAFDCPVEVEDITTSWREPHSSPFSPGELLIASVPVYGGRIPAFVEPYLRSLQGNGAAACPVVVYGNRAYEDALLELGDILAGDGFLPVAGAVFVAEHSMTAKVATGRPSKEELAEGKAFGEQLKAKLAKDDLSRPEIPGNRPYKERKPSGGDPMYPATKENCIGCGICAKGCPMQIISREDFCTIIAPENCIRCCACVKNCPAGAKHFDSPAFAALQQMMEENFVGEHQPEFYL</sequence>
<keyword evidence="1" id="KW-0479">Metal-binding</keyword>
<dbReference type="AlphaFoldDB" id="A0A6N2UYU0"/>
<dbReference type="PANTHER" id="PTHR43122:SF1">
    <property type="entry name" value="IRON-SULFUR-BINDING PROTEIN"/>
    <property type="match status" value="1"/>
</dbReference>
<dbReference type="Gene3D" id="3.30.70.20">
    <property type="match status" value="1"/>
</dbReference>
<dbReference type="InterPro" id="IPR017900">
    <property type="entry name" value="4Fe4S_Fe_S_CS"/>
</dbReference>
<feature type="domain" description="4Fe-4S ferredoxin-type" evidence="5">
    <location>
        <begin position="179"/>
        <end position="208"/>
    </location>
</feature>
<organism evidence="6">
    <name type="scientific">uncultured Anaerotruncus sp</name>
    <dbReference type="NCBI Taxonomy" id="905011"/>
    <lineage>
        <taxon>Bacteria</taxon>
        <taxon>Bacillati</taxon>
        <taxon>Bacillota</taxon>
        <taxon>Clostridia</taxon>
        <taxon>Eubacteriales</taxon>
        <taxon>Oscillospiraceae</taxon>
        <taxon>Anaerotruncus</taxon>
        <taxon>environmental samples</taxon>
    </lineage>
</organism>
<evidence type="ECO:0000256" key="1">
    <source>
        <dbReference type="ARBA" id="ARBA00022723"/>
    </source>
</evidence>
<protein>
    <submittedName>
        <fullName evidence="6">Ferredoxin</fullName>
    </submittedName>
</protein>
<dbReference type="InterPro" id="IPR017896">
    <property type="entry name" value="4Fe4S_Fe-S-bd"/>
</dbReference>
<evidence type="ECO:0000256" key="2">
    <source>
        <dbReference type="ARBA" id="ARBA00023004"/>
    </source>
</evidence>
<feature type="domain" description="4Fe-4S ferredoxin-type" evidence="5">
    <location>
        <begin position="211"/>
        <end position="237"/>
    </location>
</feature>
<reference evidence="6" key="1">
    <citation type="submission" date="2019-11" db="EMBL/GenBank/DDBJ databases">
        <authorList>
            <person name="Feng L."/>
        </authorList>
    </citation>
    <scope>NUCLEOTIDE SEQUENCE</scope>
    <source>
        <strain evidence="6">AundefinedLFYP135</strain>
    </source>
</reference>
<dbReference type="EMBL" id="CACRSL010000004">
    <property type="protein sequence ID" value="VYT21862.1"/>
    <property type="molecule type" value="Genomic_DNA"/>
</dbReference>
<gene>
    <name evidence="6" type="ORF">AULFYP135_02096</name>
</gene>
<proteinExistence type="predicted"/>
<dbReference type="SUPFAM" id="SSF54862">
    <property type="entry name" value="4Fe-4S ferredoxins"/>
    <property type="match status" value="1"/>
</dbReference>